<reference evidence="1 2" key="1">
    <citation type="journal article" date="2009" name="Stand. Genomic Sci.">
        <title>Complete genome sequence of Pedobacter heparinus type strain (HIM 762-3).</title>
        <authorList>
            <person name="Han C."/>
            <person name="Spring S."/>
            <person name="Lapidus A."/>
            <person name="Del Rio T.G."/>
            <person name="Tice H."/>
            <person name="Copeland A."/>
            <person name="Cheng J.F."/>
            <person name="Lucas S."/>
            <person name="Chen F."/>
            <person name="Nolan M."/>
            <person name="Bruce D."/>
            <person name="Goodwin L."/>
            <person name="Pitluck S."/>
            <person name="Ivanova N."/>
            <person name="Mavromatis K."/>
            <person name="Mikhailova N."/>
            <person name="Pati A."/>
            <person name="Chen A."/>
            <person name="Palaniappan K."/>
            <person name="Land M."/>
            <person name="Hauser L."/>
            <person name="Chang Y.J."/>
            <person name="Jeffries C.C."/>
            <person name="Saunders E."/>
            <person name="Chertkov O."/>
            <person name="Brettin T."/>
            <person name="Goker M."/>
            <person name="Rohde M."/>
            <person name="Bristow J."/>
            <person name="Eisen J.A."/>
            <person name="Markowitz V."/>
            <person name="Hugenholtz P."/>
            <person name="Kyrpides N.C."/>
            <person name="Klenk H.P."/>
            <person name="Detter J.C."/>
        </authorList>
    </citation>
    <scope>NUCLEOTIDE SEQUENCE [LARGE SCALE GENOMIC DNA]</scope>
    <source>
        <strain evidence="2">ATCC 13125 / DSM 2366 / CIP 104194 / JCM 7457 / NBRC 12017 / NCIMB 9290 / NRRL B-14731 / HIM 762-3</strain>
    </source>
</reference>
<sequence length="270" mass="29865">MGKFNGKHLTGLVGETVSRRGKNGKTILQSKPGKYKQTKGTRRAAGVFGQGISLACVIRKDLHFLIRDNYDGDMITRFNTPVNEVLRHCYDKETEKFTFETDSFERLTGTEFNLKSPLINSLWVSAQTMLEGNILKIQLPEIEVGKQLKFPLRANVCELNIAVAVIALAPGLHKSAMHQSIEISKDQQILPAQEFTFEIPDGCLCVAGIGLQYFSLHNQVKTVINSKTFNPAAVCGALVSPGSFVKPASQNTPYYGRASEWMDITKLKLG</sequence>
<accession>C6Y0X8</accession>
<gene>
    <name evidence="1" type="ordered locus">Phep_2704</name>
</gene>
<dbReference type="HOGENOM" id="CLU_1029932_0_0_10"/>
<keyword evidence="2" id="KW-1185">Reference proteome</keyword>
<dbReference type="KEGG" id="phe:Phep_2704"/>
<dbReference type="STRING" id="485917.Phep_2704"/>
<proteinExistence type="predicted"/>
<dbReference type="OrthoDB" id="680708at2"/>
<dbReference type="Proteomes" id="UP000000852">
    <property type="component" value="Chromosome"/>
</dbReference>
<dbReference type="RefSeq" id="WP_015808516.1">
    <property type="nucleotide sequence ID" value="NC_013061.1"/>
</dbReference>
<evidence type="ECO:0000313" key="1">
    <source>
        <dbReference type="EMBL" id="ACU04905.1"/>
    </source>
</evidence>
<name>C6Y0X8_PEDHD</name>
<dbReference type="EMBL" id="CP001681">
    <property type="protein sequence ID" value="ACU04905.1"/>
    <property type="molecule type" value="Genomic_DNA"/>
</dbReference>
<organism evidence="1 2">
    <name type="scientific">Pedobacter heparinus (strain ATCC 13125 / DSM 2366 / CIP 104194 / JCM 7457 / NBRC 12017 / NCIMB 9290 / NRRL B-14731 / HIM 762-3)</name>
    <dbReference type="NCBI Taxonomy" id="485917"/>
    <lineage>
        <taxon>Bacteria</taxon>
        <taxon>Pseudomonadati</taxon>
        <taxon>Bacteroidota</taxon>
        <taxon>Sphingobacteriia</taxon>
        <taxon>Sphingobacteriales</taxon>
        <taxon>Sphingobacteriaceae</taxon>
        <taxon>Pedobacter</taxon>
    </lineage>
</organism>
<evidence type="ECO:0000313" key="2">
    <source>
        <dbReference type="Proteomes" id="UP000000852"/>
    </source>
</evidence>
<protein>
    <submittedName>
        <fullName evidence="1">Uncharacterized protein</fullName>
    </submittedName>
</protein>
<dbReference type="eggNOG" id="ENOG5033C25">
    <property type="taxonomic scope" value="Bacteria"/>
</dbReference>
<dbReference type="AlphaFoldDB" id="C6Y0X8"/>